<dbReference type="InterPro" id="IPR007317">
    <property type="entry name" value="GET4"/>
</dbReference>
<dbReference type="EMBL" id="HBFR01035630">
    <property type="protein sequence ID" value="CAD8898763.1"/>
    <property type="molecule type" value="Transcribed_RNA"/>
</dbReference>
<evidence type="ECO:0000256" key="1">
    <source>
        <dbReference type="ARBA" id="ARBA00005351"/>
    </source>
</evidence>
<gene>
    <name evidence="2" type="ORF">CHYS00102_LOCUS25979</name>
</gene>
<accession>A0A7S1BUX6</accession>
<dbReference type="AlphaFoldDB" id="A0A7S1BUX6"/>
<sequence length="254" mass="28111">MRAAHLSLSWWTRCSLPCTASLAETPRARYVAALSALPSPSDEDHDHHGAFLRDAVRYTDLLGSVRHGDPRVHAALSRAAFDGGRWQEGVTHGVYAEEPQEVARRLQKDVGLREEGEGPAGDRPADVALTVAVTMFLALENMRDATQCVRTYLEEDDRPTNKLTSSFLTSKSNTNYVTFCTSLISICETENKQWFHWLTGGSQCGKKLMDQNKGLVPYITKIGKVYFNVQPPPTMMSMMENMMGMMGGMGGMGM</sequence>
<protein>
    <submittedName>
        <fullName evidence="2">Uncharacterized protein</fullName>
    </submittedName>
</protein>
<reference evidence="2" key="1">
    <citation type="submission" date="2021-01" db="EMBL/GenBank/DDBJ databases">
        <authorList>
            <person name="Corre E."/>
            <person name="Pelletier E."/>
            <person name="Niang G."/>
            <person name="Scheremetjew M."/>
            <person name="Finn R."/>
            <person name="Kale V."/>
            <person name="Holt S."/>
            <person name="Cochrane G."/>
            <person name="Meng A."/>
            <person name="Brown T."/>
            <person name="Cohen L."/>
        </authorList>
    </citation>
    <scope>NUCLEOTIDE SEQUENCE</scope>
    <source>
        <strain evidence="2">308</strain>
    </source>
</reference>
<comment type="similarity">
    <text evidence="1">Belongs to the GET4 family.</text>
</comment>
<dbReference type="GO" id="GO:0045048">
    <property type="term" value="P:protein insertion into ER membrane"/>
    <property type="evidence" value="ECO:0007669"/>
    <property type="project" value="InterPro"/>
</dbReference>
<proteinExistence type="inferred from homology"/>
<evidence type="ECO:0000313" key="2">
    <source>
        <dbReference type="EMBL" id="CAD8898763.1"/>
    </source>
</evidence>
<dbReference type="GO" id="GO:0005829">
    <property type="term" value="C:cytosol"/>
    <property type="evidence" value="ECO:0007669"/>
    <property type="project" value="TreeGrafter"/>
</dbReference>
<dbReference type="PANTHER" id="PTHR12875:SF0">
    <property type="entry name" value="GOLGI TO ER TRAFFIC PROTEIN 4 HOMOLOG"/>
    <property type="match status" value="1"/>
</dbReference>
<name>A0A7S1BUX6_9STRA</name>
<dbReference type="InterPro" id="IPR011990">
    <property type="entry name" value="TPR-like_helical_dom_sf"/>
</dbReference>
<dbReference type="Pfam" id="PF04190">
    <property type="entry name" value="GET4"/>
    <property type="match status" value="1"/>
</dbReference>
<dbReference type="PANTHER" id="PTHR12875">
    <property type="entry name" value="GOLGI TO ER TRAFFIC PROTEIN 4 HOMOLOG"/>
    <property type="match status" value="1"/>
</dbReference>
<dbReference type="Gene3D" id="1.25.40.10">
    <property type="entry name" value="Tetratricopeptide repeat domain"/>
    <property type="match status" value="1"/>
</dbReference>
<organism evidence="2">
    <name type="scientific">Corethron hystrix</name>
    <dbReference type="NCBI Taxonomy" id="216773"/>
    <lineage>
        <taxon>Eukaryota</taxon>
        <taxon>Sar</taxon>
        <taxon>Stramenopiles</taxon>
        <taxon>Ochrophyta</taxon>
        <taxon>Bacillariophyta</taxon>
        <taxon>Coscinodiscophyceae</taxon>
        <taxon>Corethrophycidae</taxon>
        <taxon>Corethrales</taxon>
        <taxon>Corethraceae</taxon>
        <taxon>Corethron</taxon>
    </lineage>
</organism>